<reference evidence="1" key="1">
    <citation type="submission" date="2015-06" db="UniProtKB">
        <authorList>
            <consortium name="EnsemblPlants"/>
        </authorList>
    </citation>
    <scope>IDENTIFICATION</scope>
</reference>
<name>M8AYF7_AEGTA</name>
<evidence type="ECO:0000313" key="1">
    <source>
        <dbReference type="EnsemblPlants" id="EMT09512"/>
    </source>
</evidence>
<dbReference type="AlphaFoldDB" id="M8AYF7"/>
<sequence length="104" mass="11464">MLKKKYKAERARGEPSAWNFYGELDRLVGPHPLRLRRHQEAPLLRAAGTSLRPAPPPSRRQEAPVALVFAVPASAHGCAAAQLPSRGASPCRRVYPVGRRCRGF</sequence>
<accession>M8AYF7</accession>
<dbReference type="EnsemblPlants" id="EMT09512">
    <property type="protein sequence ID" value="EMT09512"/>
    <property type="gene ID" value="F775_42945"/>
</dbReference>
<proteinExistence type="predicted"/>
<protein>
    <submittedName>
        <fullName evidence="1">Uncharacterized protein</fullName>
    </submittedName>
</protein>
<organism evidence="1">
    <name type="scientific">Aegilops tauschii</name>
    <name type="common">Tausch's goatgrass</name>
    <name type="synonym">Aegilops squarrosa</name>
    <dbReference type="NCBI Taxonomy" id="37682"/>
    <lineage>
        <taxon>Eukaryota</taxon>
        <taxon>Viridiplantae</taxon>
        <taxon>Streptophyta</taxon>
        <taxon>Embryophyta</taxon>
        <taxon>Tracheophyta</taxon>
        <taxon>Spermatophyta</taxon>
        <taxon>Magnoliopsida</taxon>
        <taxon>Liliopsida</taxon>
        <taxon>Poales</taxon>
        <taxon>Poaceae</taxon>
        <taxon>BOP clade</taxon>
        <taxon>Pooideae</taxon>
        <taxon>Triticodae</taxon>
        <taxon>Triticeae</taxon>
        <taxon>Triticinae</taxon>
        <taxon>Aegilops</taxon>
    </lineage>
</organism>